<dbReference type="SUPFAM" id="SSF81333">
    <property type="entry name" value="F1F0 ATP synthase subunit C"/>
    <property type="match status" value="1"/>
</dbReference>
<comment type="caution">
    <text evidence="7">The sequence shown here is derived from an EMBL/GenBank/DDBJ whole genome shotgun (WGS) entry which is preliminary data.</text>
</comment>
<dbReference type="InterPro" id="IPR002379">
    <property type="entry name" value="ATPase_proteolipid_c-like_dom"/>
</dbReference>
<evidence type="ECO:0000256" key="3">
    <source>
        <dbReference type="ARBA" id="ARBA00022989"/>
    </source>
</evidence>
<dbReference type="Pfam" id="PF00137">
    <property type="entry name" value="ATP-synt_C"/>
    <property type="match status" value="1"/>
</dbReference>
<dbReference type="EMBL" id="LNQE01001480">
    <property type="protein sequence ID" value="KUG16786.1"/>
    <property type="molecule type" value="Genomic_DNA"/>
</dbReference>
<evidence type="ECO:0000256" key="1">
    <source>
        <dbReference type="ARBA" id="ARBA00004141"/>
    </source>
</evidence>
<feature type="transmembrane region" description="Helical" evidence="5">
    <location>
        <begin position="64"/>
        <end position="86"/>
    </location>
</feature>
<dbReference type="CDD" id="cd18181">
    <property type="entry name" value="ATP-synt_Vo_Ao_c_TtATPase_like"/>
    <property type="match status" value="1"/>
</dbReference>
<accession>A0A0W8F884</accession>
<keyword evidence="4 5" id="KW-0472">Membrane</keyword>
<evidence type="ECO:0000313" key="7">
    <source>
        <dbReference type="EMBL" id="KUG16786.1"/>
    </source>
</evidence>
<feature type="domain" description="V-ATPase proteolipid subunit C-like" evidence="6">
    <location>
        <begin position="16"/>
        <end position="75"/>
    </location>
</feature>
<dbReference type="Gene3D" id="1.20.120.610">
    <property type="entry name" value="lithium bound rotor ring of v- atpase"/>
    <property type="match status" value="1"/>
</dbReference>
<evidence type="ECO:0000256" key="5">
    <source>
        <dbReference type="SAM" id="Phobius"/>
    </source>
</evidence>
<keyword evidence="2 5" id="KW-0812">Transmembrane</keyword>
<reference evidence="7" key="1">
    <citation type="journal article" date="2015" name="Proc. Natl. Acad. Sci. U.S.A.">
        <title>Networks of energetic and metabolic interactions define dynamics in microbial communities.</title>
        <authorList>
            <person name="Embree M."/>
            <person name="Liu J.K."/>
            <person name="Al-Bassam M.M."/>
            <person name="Zengler K."/>
        </authorList>
    </citation>
    <scope>NUCLEOTIDE SEQUENCE</scope>
</reference>
<evidence type="ECO:0000256" key="4">
    <source>
        <dbReference type="ARBA" id="ARBA00023136"/>
    </source>
</evidence>
<keyword evidence="7" id="KW-0378">Hydrolase</keyword>
<dbReference type="GO" id="GO:0033177">
    <property type="term" value="C:proton-transporting two-sector ATPase complex, proton-transporting domain"/>
    <property type="evidence" value="ECO:0007669"/>
    <property type="project" value="InterPro"/>
</dbReference>
<evidence type="ECO:0000256" key="2">
    <source>
        <dbReference type="ARBA" id="ARBA00022692"/>
    </source>
</evidence>
<keyword evidence="3 5" id="KW-1133">Transmembrane helix</keyword>
<dbReference type="GO" id="GO:0016787">
    <property type="term" value="F:hydrolase activity"/>
    <property type="evidence" value="ECO:0007669"/>
    <property type="project" value="UniProtKB-KW"/>
</dbReference>
<dbReference type="InterPro" id="IPR035921">
    <property type="entry name" value="F/V-ATP_Csub_sf"/>
</dbReference>
<dbReference type="AlphaFoldDB" id="A0A0W8F884"/>
<name>A0A0W8F884_9ZZZZ</name>
<evidence type="ECO:0000259" key="6">
    <source>
        <dbReference type="Pfam" id="PF00137"/>
    </source>
</evidence>
<dbReference type="EC" id="3.6.3.14" evidence="7"/>
<proteinExistence type="predicted"/>
<dbReference type="GO" id="GO:0015078">
    <property type="term" value="F:proton transmembrane transporter activity"/>
    <property type="evidence" value="ECO:0007669"/>
    <property type="project" value="InterPro"/>
</dbReference>
<comment type="subcellular location">
    <subcellularLocation>
        <location evidence="1">Membrane</location>
        <topology evidence="1">Multi-pass membrane protein</topology>
    </subcellularLocation>
</comment>
<protein>
    <submittedName>
        <fullName evidence="7">V-type atp synthase subunit k</fullName>
        <ecNumber evidence="7">3.6.3.14</ecNumber>
    </submittedName>
</protein>
<gene>
    <name evidence="7" type="ORF">ASZ90_013524</name>
</gene>
<sequence>MVVVADAGILYGLIAVGAGLATGLAGIGAGVGEQGIGAAVVGVVAEEPGFLGKGLFLMLLPETLIIFGLAVSLILMFAWTPFSAIVTP</sequence>
<organism evidence="7">
    <name type="scientific">hydrocarbon metagenome</name>
    <dbReference type="NCBI Taxonomy" id="938273"/>
    <lineage>
        <taxon>unclassified sequences</taxon>
        <taxon>metagenomes</taxon>
        <taxon>ecological metagenomes</taxon>
    </lineage>
</organism>